<organism evidence="3 4">
    <name type="scientific">Marinobacterium iners DSM 11526</name>
    <dbReference type="NCBI Taxonomy" id="1122198"/>
    <lineage>
        <taxon>Bacteria</taxon>
        <taxon>Pseudomonadati</taxon>
        <taxon>Pseudomonadota</taxon>
        <taxon>Gammaproteobacteria</taxon>
        <taxon>Oceanospirillales</taxon>
        <taxon>Oceanospirillaceae</taxon>
        <taxon>Marinobacterium</taxon>
    </lineage>
</organism>
<evidence type="ECO:0000259" key="2">
    <source>
        <dbReference type="PROSITE" id="PS50983"/>
    </source>
</evidence>
<dbReference type="OrthoDB" id="9775594at2"/>
<accession>A0A1H3Y2W4</accession>
<reference evidence="4" key="1">
    <citation type="submission" date="2016-10" db="EMBL/GenBank/DDBJ databases">
        <authorList>
            <person name="Varghese N."/>
            <person name="Submissions S."/>
        </authorList>
    </citation>
    <scope>NUCLEOTIDE SEQUENCE [LARGE SCALE GENOMIC DNA]</scope>
    <source>
        <strain evidence="4">DSM 11526</strain>
    </source>
</reference>
<feature type="domain" description="Fe/B12 periplasmic-binding" evidence="2">
    <location>
        <begin position="39"/>
        <end position="304"/>
    </location>
</feature>
<proteinExistence type="predicted"/>
<dbReference type="PANTHER" id="PTHR30535">
    <property type="entry name" value="VITAMIN B12-BINDING PROTEIN"/>
    <property type="match status" value="1"/>
</dbReference>
<name>A0A1H3Y2W4_9GAMM</name>
<keyword evidence="1" id="KW-0732">Signal</keyword>
<dbReference type="SUPFAM" id="SSF53807">
    <property type="entry name" value="Helical backbone' metal receptor"/>
    <property type="match status" value="1"/>
</dbReference>
<evidence type="ECO:0000313" key="3">
    <source>
        <dbReference type="EMBL" id="SEA06067.1"/>
    </source>
</evidence>
<dbReference type="Proteomes" id="UP000242469">
    <property type="component" value="Unassembled WGS sequence"/>
</dbReference>
<gene>
    <name evidence="3" type="ORF">SAMN02745729_101359</name>
</gene>
<dbReference type="EMBL" id="FNRJ01000001">
    <property type="protein sequence ID" value="SEA06067.1"/>
    <property type="molecule type" value="Genomic_DNA"/>
</dbReference>
<feature type="chain" id="PRO_5017405875" evidence="1">
    <location>
        <begin position="21"/>
        <end position="354"/>
    </location>
</feature>
<dbReference type="PANTHER" id="PTHR30535:SF34">
    <property type="entry name" value="MOLYBDATE-BINDING PROTEIN MOLA"/>
    <property type="match status" value="1"/>
</dbReference>
<dbReference type="AlphaFoldDB" id="A0A1H3Y2W4"/>
<evidence type="ECO:0000313" key="4">
    <source>
        <dbReference type="Proteomes" id="UP000242469"/>
    </source>
</evidence>
<dbReference type="InterPro" id="IPR002491">
    <property type="entry name" value="ABC_transptr_periplasmic_BD"/>
</dbReference>
<sequence length="354" mass="39864">MRKQLLPGLFVALMTAQAQALPVQDQNGYVVNVPDKVERVVSITIPLASMIMAIDQGTERLVGMHKASRMDIDYGLLGRIFPEAEQIPYNMSGEGFVPNVEALASQAPDLVFQWGDRGANIVTPLRQLGLPVLTLKYGDSAWAADWLRMVGQALGKTERGNRLANWFEQRLDQIRQQAANVEQQPRALYLFRTRSGFQVAGANTSMGSDLGKVGALNMAAEVPGFASVDIEQLMVWDPELILLNNFEPGLSPEDLYDDPRLQGISAVRERRVYVYPYGGFRWDPPSQETPLSLDWLFSLAHPEHAEPDLRQRIREGYRLLYDYEVSEQDLDDLLKLELNAGSRDYHRLFAKEES</sequence>
<dbReference type="PROSITE" id="PS50983">
    <property type="entry name" value="FE_B12_PBP"/>
    <property type="match status" value="1"/>
</dbReference>
<dbReference type="InterPro" id="IPR050902">
    <property type="entry name" value="ABC_Transporter_SBP"/>
</dbReference>
<dbReference type="Pfam" id="PF01497">
    <property type="entry name" value="Peripla_BP_2"/>
    <property type="match status" value="1"/>
</dbReference>
<dbReference type="GO" id="GO:0071281">
    <property type="term" value="P:cellular response to iron ion"/>
    <property type="evidence" value="ECO:0007669"/>
    <property type="project" value="TreeGrafter"/>
</dbReference>
<keyword evidence="4" id="KW-1185">Reference proteome</keyword>
<evidence type="ECO:0000256" key="1">
    <source>
        <dbReference type="SAM" id="SignalP"/>
    </source>
</evidence>
<dbReference type="RefSeq" id="WP_091822156.1">
    <property type="nucleotide sequence ID" value="NZ_FNRJ01000001.1"/>
</dbReference>
<dbReference type="STRING" id="1122198.SAMN02745729_101359"/>
<feature type="signal peptide" evidence="1">
    <location>
        <begin position="1"/>
        <end position="20"/>
    </location>
</feature>
<dbReference type="Gene3D" id="3.40.50.1980">
    <property type="entry name" value="Nitrogenase molybdenum iron protein domain"/>
    <property type="match status" value="2"/>
</dbReference>
<dbReference type="Gene3D" id="1.20.58.2180">
    <property type="match status" value="1"/>
</dbReference>
<protein>
    <submittedName>
        <fullName evidence="3">Iron complex transport system substrate-binding protein</fullName>
    </submittedName>
</protein>